<name>A0A941I5X0_9BURK</name>
<sequence length="281" mass="31299">MKCHQIRPAVRYGALLLPLLCAQNALAKAQTVQVSATQDARKVVTDFAPEAVMERFEVKDSQGKVWHYLALTEGEPGALIFEDGKLSGKLSRRDAAAFYSCRGYATATRRHWGDDADAWLKSLVTRAEPVTELSITLPEKPTWRSIVEVARNPSLSDLESLVSMGTNPLNIIRKLSSARDNMAEREAYQKNAQRLKAVTTGAKELQLAEIIRPEDVSFVPGGLVMAYPKYTVEFFVSAGQVRLVQQPSFNYLSKTRAALFYAAGMNWDRCTPQQWMQAPAE</sequence>
<accession>A0A941I5X0</accession>
<proteinExistence type="predicted"/>
<evidence type="ECO:0000256" key="1">
    <source>
        <dbReference type="SAM" id="SignalP"/>
    </source>
</evidence>
<feature type="chain" id="PRO_5036750156" evidence="1">
    <location>
        <begin position="28"/>
        <end position="281"/>
    </location>
</feature>
<dbReference type="RefSeq" id="WP_212686627.1">
    <property type="nucleotide sequence ID" value="NZ_JAGSPN010000002.1"/>
</dbReference>
<organism evidence="2 3">
    <name type="scientific">Undibacterium luofuense</name>
    <dbReference type="NCBI Taxonomy" id="2828733"/>
    <lineage>
        <taxon>Bacteria</taxon>
        <taxon>Pseudomonadati</taxon>
        <taxon>Pseudomonadota</taxon>
        <taxon>Betaproteobacteria</taxon>
        <taxon>Burkholderiales</taxon>
        <taxon>Oxalobacteraceae</taxon>
        <taxon>Undibacterium</taxon>
    </lineage>
</organism>
<comment type="caution">
    <text evidence="2">The sequence shown here is derived from an EMBL/GenBank/DDBJ whole genome shotgun (WGS) entry which is preliminary data.</text>
</comment>
<dbReference type="EMBL" id="JAGSPN010000002">
    <property type="protein sequence ID" value="MBR7781254.1"/>
    <property type="molecule type" value="Genomic_DNA"/>
</dbReference>
<protein>
    <submittedName>
        <fullName evidence="2">Uncharacterized protein</fullName>
    </submittedName>
</protein>
<keyword evidence="3" id="KW-1185">Reference proteome</keyword>
<keyword evidence="1" id="KW-0732">Signal</keyword>
<dbReference type="AlphaFoldDB" id="A0A941I5X0"/>
<dbReference type="Proteomes" id="UP000680067">
    <property type="component" value="Unassembled WGS sequence"/>
</dbReference>
<gene>
    <name evidence="2" type="ORF">KDM89_03785</name>
</gene>
<evidence type="ECO:0000313" key="2">
    <source>
        <dbReference type="EMBL" id="MBR7781254.1"/>
    </source>
</evidence>
<evidence type="ECO:0000313" key="3">
    <source>
        <dbReference type="Proteomes" id="UP000680067"/>
    </source>
</evidence>
<feature type="signal peptide" evidence="1">
    <location>
        <begin position="1"/>
        <end position="27"/>
    </location>
</feature>
<reference evidence="2" key="1">
    <citation type="submission" date="2021-04" db="EMBL/GenBank/DDBJ databases">
        <title>novel species isolated from subtropical streams in China.</title>
        <authorList>
            <person name="Lu H."/>
        </authorList>
    </citation>
    <scope>NUCLEOTIDE SEQUENCE</scope>
    <source>
        <strain evidence="2">LFS511W</strain>
    </source>
</reference>